<sequence length="275" mass="30337">VADTSKSEELQLSLSLSLSFSLKSETMLTATMKLQVSNTTPSFRSLPFNHNHRLNLQQHRPSDFKILRFSSISLQSNDATIATSSPSLLTSSVGSPPSLSPLPTTWNLTNRHVLVLNAVACLVAISTSWLFFSAIPALLAFRRAAESLEKLMDVMREELPDTMAAVRLSGMEISDLTMELSDLGQEITKGVRSSTQAVRVAEDRLRRLSTMVPNALVQGHANLKTQTMEPVLAKTARGVREGIVKGRAFLQMFFSITRFSKVAMNYIAARRQKPT</sequence>
<gene>
    <name evidence="2" type="ORF">AQUCO_01400500v1</name>
</gene>
<keyword evidence="1" id="KW-0812">Transmembrane</keyword>
<dbReference type="PANTHER" id="PTHR33825">
    <property type="entry name" value="CHITINASE-LIKE PROTEIN"/>
    <property type="match status" value="1"/>
</dbReference>
<dbReference type="PANTHER" id="PTHR33825:SF5">
    <property type="entry name" value="TRANSMEMBRANE PROTEIN"/>
    <property type="match status" value="1"/>
</dbReference>
<protein>
    <recommendedName>
        <fullName evidence="4">Transmembrane protein</fullName>
    </recommendedName>
</protein>
<feature type="transmembrane region" description="Helical" evidence="1">
    <location>
        <begin position="114"/>
        <end position="141"/>
    </location>
</feature>
<name>A0A2G5DWQ1_AQUCA</name>
<keyword evidence="3" id="KW-1185">Reference proteome</keyword>
<reference evidence="2 3" key="1">
    <citation type="submission" date="2017-09" db="EMBL/GenBank/DDBJ databases">
        <title>WGS assembly of Aquilegia coerulea Goldsmith.</title>
        <authorList>
            <person name="Hodges S."/>
            <person name="Kramer E."/>
            <person name="Nordborg M."/>
            <person name="Tomkins J."/>
            <person name="Borevitz J."/>
            <person name="Derieg N."/>
            <person name="Yan J."/>
            <person name="Mihaltcheva S."/>
            <person name="Hayes R.D."/>
            <person name="Rokhsar D."/>
        </authorList>
    </citation>
    <scope>NUCLEOTIDE SEQUENCE [LARGE SCALE GENOMIC DNA]</scope>
    <source>
        <strain evidence="3">cv. Goldsmith</strain>
    </source>
</reference>
<dbReference type="FunCoup" id="A0A2G5DWQ1">
    <property type="interactions" value="1045"/>
</dbReference>
<dbReference type="InParanoid" id="A0A2G5DWQ1"/>
<evidence type="ECO:0000256" key="1">
    <source>
        <dbReference type="SAM" id="Phobius"/>
    </source>
</evidence>
<evidence type="ECO:0000313" key="2">
    <source>
        <dbReference type="EMBL" id="PIA47940.1"/>
    </source>
</evidence>
<organism evidence="2 3">
    <name type="scientific">Aquilegia coerulea</name>
    <name type="common">Rocky mountain columbine</name>
    <dbReference type="NCBI Taxonomy" id="218851"/>
    <lineage>
        <taxon>Eukaryota</taxon>
        <taxon>Viridiplantae</taxon>
        <taxon>Streptophyta</taxon>
        <taxon>Embryophyta</taxon>
        <taxon>Tracheophyta</taxon>
        <taxon>Spermatophyta</taxon>
        <taxon>Magnoliopsida</taxon>
        <taxon>Ranunculales</taxon>
        <taxon>Ranunculaceae</taxon>
        <taxon>Thalictroideae</taxon>
        <taxon>Aquilegia</taxon>
    </lineage>
</organism>
<dbReference type="EMBL" id="KZ305031">
    <property type="protein sequence ID" value="PIA47940.1"/>
    <property type="molecule type" value="Genomic_DNA"/>
</dbReference>
<dbReference type="OrthoDB" id="1923031at2759"/>
<keyword evidence="1" id="KW-1133">Transmembrane helix</keyword>
<dbReference type="STRING" id="218851.A0A2G5DWQ1"/>
<dbReference type="Proteomes" id="UP000230069">
    <property type="component" value="Unassembled WGS sequence"/>
</dbReference>
<keyword evidence="1" id="KW-0472">Membrane</keyword>
<evidence type="ECO:0000313" key="3">
    <source>
        <dbReference type="Proteomes" id="UP000230069"/>
    </source>
</evidence>
<proteinExistence type="predicted"/>
<evidence type="ECO:0008006" key="4">
    <source>
        <dbReference type="Google" id="ProtNLM"/>
    </source>
</evidence>
<feature type="non-terminal residue" evidence="2">
    <location>
        <position position="1"/>
    </location>
</feature>
<accession>A0A2G5DWQ1</accession>
<dbReference type="AlphaFoldDB" id="A0A2G5DWQ1"/>